<dbReference type="AlphaFoldDB" id="A0A4Y2QDG6"/>
<accession>A0A4Y2QDG6</accession>
<dbReference type="EMBL" id="BGPR01013368">
    <property type="protein sequence ID" value="GBN60336.1"/>
    <property type="molecule type" value="Genomic_DNA"/>
</dbReference>
<evidence type="ECO:0000313" key="1">
    <source>
        <dbReference type="EMBL" id="GBN60336.1"/>
    </source>
</evidence>
<protein>
    <submittedName>
        <fullName evidence="1">Uncharacterized protein</fullName>
    </submittedName>
</protein>
<keyword evidence="2" id="KW-1185">Reference proteome</keyword>
<reference evidence="1 2" key="1">
    <citation type="journal article" date="2019" name="Sci. Rep.">
        <title>Orb-weaving spider Araneus ventricosus genome elucidates the spidroin gene catalogue.</title>
        <authorList>
            <person name="Kono N."/>
            <person name="Nakamura H."/>
            <person name="Ohtoshi R."/>
            <person name="Moran D.A.P."/>
            <person name="Shinohara A."/>
            <person name="Yoshida Y."/>
            <person name="Fujiwara M."/>
            <person name="Mori M."/>
            <person name="Tomita M."/>
            <person name="Arakawa K."/>
        </authorList>
    </citation>
    <scope>NUCLEOTIDE SEQUENCE [LARGE SCALE GENOMIC DNA]</scope>
</reference>
<proteinExistence type="predicted"/>
<name>A0A4Y2QDG6_ARAVE</name>
<comment type="caution">
    <text evidence="1">The sequence shown here is derived from an EMBL/GenBank/DDBJ whole genome shotgun (WGS) entry which is preliminary data.</text>
</comment>
<organism evidence="1 2">
    <name type="scientific">Araneus ventricosus</name>
    <name type="common">Orbweaver spider</name>
    <name type="synonym">Epeira ventricosa</name>
    <dbReference type="NCBI Taxonomy" id="182803"/>
    <lineage>
        <taxon>Eukaryota</taxon>
        <taxon>Metazoa</taxon>
        <taxon>Ecdysozoa</taxon>
        <taxon>Arthropoda</taxon>
        <taxon>Chelicerata</taxon>
        <taxon>Arachnida</taxon>
        <taxon>Araneae</taxon>
        <taxon>Araneomorphae</taxon>
        <taxon>Entelegynae</taxon>
        <taxon>Araneoidea</taxon>
        <taxon>Araneidae</taxon>
        <taxon>Araneus</taxon>
    </lineage>
</organism>
<dbReference type="Proteomes" id="UP000499080">
    <property type="component" value="Unassembled WGS sequence"/>
</dbReference>
<gene>
    <name evidence="1" type="ORF">AVEN_237797_1</name>
</gene>
<evidence type="ECO:0000313" key="2">
    <source>
        <dbReference type="Proteomes" id="UP000499080"/>
    </source>
</evidence>
<sequence length="104" mass="11630">MFHERTVLQYTQEKLLANECNKKRFIELLKKAFQKANICVQQAVEDAGLTIVNTAISVAPQNDDVRMSCENPMSVILDNESDEGDAPAPSGMVDEQLECEDIEL</sequence>